<dbReference type="Proteomes" id="UP001462640">
    <property type="component" value="Unassembled WGS sequence"/>
</dbReference>
<protein>
    <submittedName>
        <fullName evidence="4">DUF2059 domain-containing protein</fullName>
    </submittedName>
</protein>
<accession>A0ABV0G7X7</accession>
<organism evidence="4 5">
    <name type="scientific">Roseateles flavus</name>
    <dbReference type="NCBI Taxonomy" id="3149041"/>
    <lineage>
        <taxon>Bacteria</taxon>
        <taxon>Pseudomonadati</taxon>
        <taxon>Pseudomonadota</taxon>
        <taxon>Betaproteobacteria</taxon>
        <taxon>Burkholderiales</taxon>
        <taxon>Sphaerotilaceae</taxon>
        <taxon>Roseateles</taxon>
    </lineage>
</organism>
<feature type="region of interest" description="Disordered" evidence="1">
    <location>
        <begin position="147"/>
        <end position="171"/>
    </location>
</feature>
<dbReference type="RefSeq" id="WP_347604414.1">
    <property type="nucleotide sequence ID" value="NZ_JBDPZC010000001.1"/>
</dbReference>
<dbReference type="EMBL" id="JBDPZC010000001">
    <property type="protein sequence ID" value="MEO3711155.1"/>
    <property type="molecule type" value="Genomic_DNA"/>
</dbReference>
<evidence type="ECO:0000256" key="2">
    <source>
        <dbReference type="SAM" id="SignalP"/>
    </source>
</evidence>
<feature type="signal peptide" evidence="2">
    <location>
        <begin position="1"/>
        <end position="22"/>
    </location>
</feature>
<feature type="compositionally biased region" description="Low complexity" evidence="1">
    <location>
        <begin position="151"/>
        <end position="171"/>
    </location>
</feature>
<proteinExistence type="predicted"/>
<sequence>MKHLFKTTLAIATLGFSSLGFAADTAPVEAARLLDTLNLQRVLQESIETSLDAQIQRQPKLVPYREVMLKFMAKYMSYEGLKDELVDIYAKEFTGEELATLREFYQTPVGRKAIERLPALMGQGMQMGQRRVQAHLGELEDMIKAETERLQSQQPSQQPAQAPAQQQKKAK</sequence>
<evidence type="ECO:0000313" key="4">
    <source>
        <dbReference type="EMBL" id="MEO3711155.1"/>
    </source>
</evidence>
<dbReference type="InterPro" id="IPR018637">
    <property type="entry name" value="DUF2059"/>
</dbReference>
<evidence type="ECO:0000313" key="5">
    <source>
        <dbReference type="Proteomes" id="UP001462640"/>
    </source>
</evidence>
<comment type="caution">
    <text evidence="4">The sequence shown here is derived from an EMBL/GenBank/DDBJ whole genome shotgun (WGS) entry which is preliminary data.</text>
</comment>
<reference evidence="4 5" key="1">
    <citation type="submission" date="2024-05" db="EMBL/GenBank/DDBJ databases">
        <title>Roseateles sp. 2.12 16S ribosomal RNA gene Genome sequencing and assembly.</title>
        <authorList>
            <person name="Woo H."/>
        </authorList>
    </citation>
    <scope>NUCLEOTIDE SEQUENCE [LARGE SCALE GENOMIC DNA]</scope>
    <source>
        <strain evidence="4 5">2.12</strain>
    </source>
</reference>
<dbReference type="Pfam" id="PF09832">
    <property type="entry name" value="DUF2059"/>
    <property type="match status" value="1"/>
</dbReference>
<evidence type="ECO:0000256" key="1">
    <source>
        <dbReference type="SAM" id="MobiDB-lite"/>
    </source>
</evidence>
<keyword evidence="2" id="KW-0732">Signal</keyword>
<feature type="domain" description="DUF2059" evidence="3">
    <location>
        <begin position="81"/>
        <end position="135"/>
    </location>
</feature>
<evidence type="ECO:0000259" key="3">
    <source>
        <dbReference type="Pfam" id="PF09832"/>
    </source>
</evidence>
<name>A0ABV0G7X7_9BURK</name>
<keyword evidence="5" id="KW-1185">Reference proteome</keyword>
<gene>
    <name evidence="4" type="ORF">ABDJ40_00075</name>
</gene>
<feature type="chain" id="PRO_5045139971" evidence="2">
    <location>
        <begin position="23"/>
        <end position="171"/>
    </location>
</feature>